<keyword evidence="4" id="KW-0805">Transcription regulation</keyword>
<dbReference type="PROSITE" id="PS51294">
    <property type="entry name" value="HTH_MYB"/>
    <property type="match status" value="2"/>
</dbReference>
<comment type="caution">
    <text evidence="15">The sequence shown here is derived from an EMBL/GenBank/DDBJ whole genome shotgun (WGS) entry which is preliminary data.</text>
</comment>
<dbReference type="PROSITE" id="PS50090">
    <property type="entry name" value="MYB_LIKE"/>
    <property type="match status" value="2"/>
</dbReference>
<reference evidence="15 16" key="1">
    <citation type="submission" date="2022-12" db="EMBL/GenBank/DDBJ databases">
        <title>Chromosome-scale assembly of the Ensete ventricosum genome.</title>
        <authorList>
            <person name="Dussert Y."/>
            <person name="Stocks J."/>
            <person name="Wendawek A."/>
            <person name="Woldeyes F."/>
            <person name="Nichols R.A."/>
            <person name="Borrell J.S."/>
        </authorList>
    </citation>
    <scope>NUCLEOTIDE SEQUENCE [LARGE SCALE GENOMIC DNA]</scope>
    <source>
        <strain evidence="16">cv. Maze</strain>
        <tissue evidence="15">Seeds</tissue>
    </source>
</reference>
<feature type="domain" description="HTH myb-type" evidence="14">
    <location>
        <begin position="165"/>
        <end position="219"/>
    </location>
</feature>
<dbReference type="FunFam" id="1.10.10.60:FF:000001">
    <property type="entry name" value="MYB-related transcription factor"/>
    <property type="match status" value="1"/>
</dbReference>
<dbReference type="Pfam" id="PF00249">
    <property type="entry name" value="Myb_DNA-binding"/>
    <property type="match status" value="2"/>
</dbReference>
<dbReference type="SMART" id="SM00717">
    <property type="entry name" value="SANT"/>
    <property type="match status" value="2"/>
</dbReference>
<proteinExistence type="predicted"/>
<feature type="domain" description="Myb-like" evidence="13">
    <location>
        <begin position="112"/>
        <end position="164"/>
    </location>
</feature>
<feature type="domain" description="Myb-like" evidence="13">
    <location>
        <begin position="165"/>
        <end position="215"/>
    </location>
</feature>
<dbReference type="Gene3D" id="1.10.10.60">
    <property type="entry name" value="Homeodomain-like"/>
    <property type="match status" value="2"/>
</dbReference>
<dbReference type="PANTHER" id="PTHR47995:SF18">
    <property type="entry name" value="TRANSCRIPTION FACTOR MYB65"/>
    <property type="match status" value="1"/>
</dbReference>
<dbReference type="GO" id="GO:0009908">
    <property type="term" value="P:flower development"/>
    <property type="evidence" value="ECO:0007669"/>
    <property type="project" value="UniProtKB-KW"/>
</dbReference>
<feature type="region of interest" description="Disordered" evidence="12">
    <location>
        <begin position="606"/>
        <end position="625"/>
    </location>
</feature>
<dbReference type="InterPro" id="IPR009057">
    <property type="entry name" value="Homeodomain-like_sf"/>
</dbReference>
<dbReference type="EMBL" id="JAQQAF010000009">
    <property type="protein sequence ID" value="KAJ8461155.1"/>
    <property type="molecule type" value="Genomic_DNA"/>
</dbReference>
<evidence type="ECO:0000259" key="14">
    <source>
        <dbReference type="PROSITE" id="PS51294"/>
    </source>
</evidence>
<evidence type="ECO:0000256" key="8">
    <source>
        <dbReference type="ARBA" id="ARBA00023163"/>
    </source>
</evidence>
<organism evidence="15 16">
    <name type="scientific">Ensete ventricosum</name>
    <name type="common">Abyssinian banana</name>
    <name type="synonym">Musa ensete</name>
    <dbReference type="NCBI Taxonomy" id="4639"/>
    <lineage>
        <taxon>Eukaryota</taxon>
        <taxon>Viridiplantae</taxon>
        <taxon>Streptophyta</taxon>
        <taxon>Embryophyta</taxon>
        <taxon>Tracheophyta</taxon>
        <taxon>Spermatophyta</taxon>
        <taxon>Magnoliopsida</taxon>
        <taxon>Liliopsida</taxon>
        <taxon>Zingiberales</taxon>
        <taxon>Musaceae</taxon>
        <taxon>Ensete</taxon>
    </lineage>
</organism>
<evidence type="ECO:0000256" key="4">
    <source>
        <dbReference type="ARBA" id="ARBA00023015"/>
    </source>
</evidence>
<evidence type="ECO:0000256" key="5">
    <source>
        <dbReference type="ARBA" id="ARBA00023089"/>
    </source>
</evidence>
<keyword evidence="8" id="KW-0804">Transcription</keyword>
<dbReference type="Proteomes" id="UP001222027">
    <property type="component" value="Unassembled WGS sequence"/>
</dbReference>
<evidence type="ECO:0000256" key="9">
    <source>
        <dbReference type="ARBA" id="ARBA00023242"/>
    </source>
</evidence>
<name>A0AAV8P2V3_ENSVE</name>
<dbReference type="SUPFAM" id="SSF46689">
    <property type="entry name" value="Homeodomain-like"/>
    <property type="match status" value="1"/>
</dbReference>
<comment type="subcellular location">
    <subcellularLocation>
        <location evidence="1">Nucleus</location>
    </subcellularLocation>
</comment>
<dbReference type="GO" id="GO:0005634">
    <property type="term" value="C:nucleus"/>
    <property type="evidence" value="ECO:0007669"/>
    <property type="project" value="UniProtKB-SubCell"/>
</dbReference>
<keyword evidence="5" id="KW-0287">Flowering</keyword>
<evidence type="ECO:0000256" key="6">
    <source>
        <dbReference type="ARBA" id="ARBA00023125"/>
    </source>
</evidence>
<sequence>MQDSNFLQPMGLNSLDVSGSMGQAIEILQSCFKRSKLLADRFNCLHPLDFFMELQFSRLKQFGVVEASCETVRFWKMNLLPTKREKEPIAEDNIVLHSTDEGSRAKSIGKDGQVLNKGPWTSAEDAILIEYVKKHGEGNWNAVQKNSGLSRCGKSCRLRWANHLKPNLKKGAFTMEEEEMIIQLHAKMGNKWAKMATFLPGRTDNEIKNYWNTRIKRRQRAGLPLYPHNICFQASDENQQTQIVSCVAQQHSGILQGNRFDIPGTGFENLNTGHGDLSFASSFPDISVSNMICHGYESPGYGYMDKVNHVKQVDAGCDATFYSGPPSVSQFLVEPPAQLTFGLDYPYDPAPNFKDLATFGGEIPDSHAFPIDKFSASRPLSGAVKLELPSLQCTETDDSSLRVCRFTPTFEAVNTYIESSPTTVSLQSESISPQSRGLLDALLHEAQVLSGSKGYSSLKCSSSGITDNDMVECSGLNTFETEWEGYNYPLGHSAASVLKECTPPVYGSLSHGFPPFKDIPGSQNTTVIAEHLSTPNMEEKNTSSHLDFYRPDALLGSDWLEEGSQVAKDHSVFNDAATTTLMGHDFCKEHKIVPAGTSSDLVRETKLQSHSWGKVPNVSRMPELP</sequence>
<gene>
    <name evidence="15" type="ORF">OPV22_034081</name>
</gene>
<evidence type="ECO:0000256" key="2">
    <source>
        <dbReference type="ARBA" id="ARBA00022737"/>
    </source>
</evidence>
<dbReference type="AlphaFoldDB" id="A0AAV8P2V3"/>
<evidence type="ECO:0000259" key="13">
    <source>
        <dbReference type="PROSITE" id="PS50090"/>
    </source>
</evidence>
<dbReference type="GO" id="GO:0030154">
    <property type="term" value="P:cell differentiation"/>
    <property type="evidence" value="ECO:0007669"/>
    <property type="project" value="UniProtKB-KW"/>
</dbReference>
<keyword evidence="6" id="KW-0238">DNA-binding</keyword>
<protein>
    <recommendedName>
        <fullName evidence="10">Transcription factor GAMYB</fullName>
    </recommendedName>
    <alternativeName>
        <fullName evidence="11">OsGAMyb</fullName>
    </alternativeName>
</protein>
<dbReference type="PANTHER" id="PTHR47995">
    <property type="entry name" value="TRANSCRIPTION FACTOR MYB33-RELATED"/>
    <property type="match status" value="1"/>
</dbReference>
<accession>A0AAV8P2V3</accession>
<evidence type="ECO:0000256" key="12">
    <source>
        <dbReference type="SAM" id="MobiDB-lite"/>
    </source>
</evidence>
<keyword evidence="2" id="KW-0677">Repeat</keyword>
<dbReference type="FunFam" id="1.10.10.60:FF:000119">
    <property type="entry name" value="Transcription factor GAMYB"/>
    <property type="match status" value="1"/>
</dbReference>
<evidence type="ECO:0000256" key="3">
    <source>
        <dbReference type="ARBA" id="ARBA00022782"/>
    </source>
</evidence>
<keyword evidence="3" id="KW-0221">Differentiation</keyword>
<evidence type="ECO:0000256" key="1">
    <source>
        <dbReference type="ARBA" id="ARBA00004123"/>
    </source>
</evidence>
<dbReference type="InterPro" id="IPR001005">
    <property type="entry name" value="SANT/Myb"/>
</dbReference>
<evidence type="ECO:0000256" key="7">
    <source>
        <dbReference type="ARBA" id="ARBA00023159"/>
    </source>
</evidence>
<keyword evidence="9" id="KW-0539">Nucleus</keyword>
<evidence type="ECO:0000313" key="16">
    <source>
        <dbReference type="Proteomes" id="UP001222027"/>
    </source>
</evidence>
<dbReference type="CDD" id="cd00167">
    <property type="entry name" value="SANT"/>
    <property type="match status" value="2"/>
</dbReference>
<dbReference type="GO" id="GO:0003677">
    <property type="term" value="F:DNA binding"/>
    <property type="evidence" value="ECO:0007669"/>
    <property type="project" value="UniProtKB-KW"/>
</dbReference>
<keyword evidence="7" id="KW-0010">Activator</keyword>
<dbReference type="InterPro" id="IPR017930">
    <property type="entry name" value="Myb_dom"/>
</dbReference>
<feature type="domain" description="HTH myb-type" evidence="14">
    <location>
        <begin position="112"/>
        <end position="164"/>
    </location>
</feature>
<evidence type="ECO:0000256" key="10">
    <source>
        <dbReference type="ARBA" id="ARBA00071221"/>
    </source>
</evidence>
<dbReference type="GO" id="GO:0009555">
    <property type="term" value="P:pollen development"/>
    <property type="evidence" value="ECO:0007669"/>
    <property type="project" value="UniProtKB-ARBA"/>
</dbReference>
<keyword evidence="16" id="KW-1185">Reference proteome</keyword>
<evidence type="ECO:0000256" key="11">
    <source>
        <dbReference type="ARBA" id="ARBA00078675"/>
    </source>
</evidence>
<evidence type="ECO:0000313" key="15">
    <source>
        <dbReference type="EMBL" id="KAJ8461155.1"/>
    </source>
</evidence>